<evidence type="ECO:0000313" key="3">
    <source>
        <dbReference type="Proteomes" id="UP000237319"/>
    </source>
</evidence>
<keyword evidence="1" id="KW-0472">Membrane</keyword>
<proteinExistence type="predicted"/>
<comment type="caution">
    <text evidence="2">The sequence shown here is derived from an EMBL/GenBank/DDBJ whole genome shotgun (WGS) entry which is preliminary data.</text>
</comment>
<sequence length="46" mass="5233">MILIKVMRTIILILVIVSVLNLVLWFGLKSKVNPNNESEAIIEIQN</sequence>
<protein>
    <submittedName>
        <fullName evidence="2">Uncharacterized protein</fullName>
    </submittedName>
</protein>
<evidence type="ECO:0000313" key="2">
    <source>
        <dbReference type="EMBL" id="POZ56090.1"/>
    </source>
</evidence>
<name>A0A2S5CZ39_LYSSH</name>
<reference evidence="2 3" key="1">
    <citation type="submission" date="2017-11" db="EMBL/GenBank/DDBJ databases">
        <title>Genome sequence of Lysinibacillus sphaericus, a lignin-degrading bacteria isolated from municipal solid waste soil.</title>
        <authorList>
            <person name="Persinoti G.F."/>
            <person name="Paixao D.A."/>
            <person name="Bugg T.D."/>
            <person name="Squina F.M."/>
        </authorList>
    </citation>
    <scope>NUCLEOTIDE SEQUENCE [LARGE SCALE GENOMIC DNA]</scope>
    <source>
        <strain evidence="2 3">A1</strain>
    </source>
</reference>
<keyword evidence="1" id="KW-1133">Transmembrane helix</keyword>
<dbReference type="Proteomes" id="UP000237319">
    <property type="component" value="Unassembled WGS sequence"/>
</dbReference>
<evidence type="ECO:0000256" key="1">
    <source>
        <dbReference type="SAM" id="Phobius"/>
    </source>
</evidence>
<accession>A0A2S5CZ39</accession>
<organism evidence="2 3">
    <name type="scientific">Lysinibacillus sphaericus</name>
    <name type="common">Bacillus sphaericus</name>
    <dbReference type="NCBI Taxonomy" id="1421"/>
    <lineage>
        <taxon>Bacteria</taxon>
        <taxon>Bacillati</taxon>
        <taxon>Bacillota</taxon>
        <taxon>Bacilli</taxon>
        <taxon>Bacillales</taxon>
        <taxon>Bacillaceae</taxon>
        <taxon>Lysinibacillus</taxon>
    </lineage>
</organism>
<dbReference type="AlphaFoldDB" id="A0A2S5CZ39"/>
<gene>
    <name evidence="2" type="ORF">LYSIN_00873</name>
</gene>
<feature type="transmembrane region" description="Helical" evidence="1">
    <location>
        <begin position="6"/>
        <end position="28"/>
    </location>
</feature>
<dbReference type="EMBL" id="PGLV01000001">
    <property type="protein sequence ID" value="POZ56090.1"/>
    <property type="molecule type" value="Genomic_DNA"/>
</dbReference>
<keyword evidence="1" id="KW-0812">Transmembrane</keyword>
<keyword evidence="3" id="KW-1185">Reference proteome</keyword>